<feature type="transmembrane region" description="Helical" evidence="1">
    <location>
        <begin position="55"/>
        <end position="75"/>
    </location>
</feature>
<comment type="caution">
    <text evidence="2">The sequence shown here is derived from an EMBL/GenBank/DDBJ whole genome shotgun (WGS) entry which is preliminary data.</text>
</comment>
<organism evidence="2 3">
    <name type="scientific">Caenibius tardaugens NBRC 16725</name>
    <dbReference type="NCBI Taxonomy" id="1219035"/>
    <lineage>
        <taxon>Bacteria</taxon>
        <taxon>Pseudomonadati</taxon>
        <taxon>Pseudomonadota</taxon>
        <taxon>Alphaproteobacteria</taxon>
        <taxon>Sphingomonadales</taxon>
        <taxon>Erythrobacteraceae</taxon>
        <taxon>Caenibius</taxon>
    </lineage>
</organism>
<evidence type="ECO:0000313" key="3">
    <source>
        <dbReference type="Proteomes" id="UP000016568"/>
    </source>
</evidence>
<dbReference type="Proteomes" id="UP000016568">
    <property type="component" value="Unassembled WGS sequence"/>
</dbReference>
<evidence type="ECO:0008006" key="4">
    <source>
        <dbReference type="Google" id="ProtNLM"/>
    </source>
</evidence>
<dbReference type="RefSeq" id="WP_021690745.1">
    <property type="nucleotide sequence ID" value="NZ_BASZ01000006.1"/>
</dbReference>
<protein>
    <recommendedName>
        <fullName evidence="4">PRC-barrel domain-containing protein</fullName>
    </recommendedName>
</protein>
<sequence>MNSPAEWFAAIGAVLAASMIAGDLGRRITGWAFVLFTLVSVVWVIAALANGTMPLAIQNAIMICVNGWGIWQYLLSPKNRQKLERMEQIEHEAEQDIENGRT</sequence>
<keyword evidence="1" id="KW-0812">Transmembrane</keyword>
<dbReference type="Gene3D" id="1.20.1280.290">
    <property type="match status" value="1"/>
</dbReference>
<dbReference type="OrthoDB" id="7619970at2"/>
<accession>U2YMB0</accession>
<dbReference type="KEGG" id="ntd:EGO55_17990"/>
<evidence type="ECO:0000256" key="1">
    <source>
        <dbReference type="SAM" id="Phobius"/>
    </source>
</evidence>
<keyword evidence="3" id="KW-1185">Reference proteome</keyword>
<reference evidence="2 3" key="1">
    <citation type="submission" date="2013-09" db="EMBL/GenBank/DDBJ databases">
        <title>Whole genome shotgun sequence of Novosphingobium tardaugens NBRC 16725.</title>
        <authorList>
            <person name="Isaki S."/>
            <person name="Hosoyama A."/>
            <person name="Tsuchikane K."/>
            <person name="Katsumata H."/>
            <person name="Ando Y."/>
            <person name="Yamazaki S."/>
            <person name="Fujita N."/>
        </authorList>
    </citation>
    <scope>NUCLEOTIDE SEQUENCE [LARGE SCALE GENOMIC DNA]</scope>
    <source>
        <strain evidence="2 3">NBRC 16725</strain>
    </source>
</reference>
<proteinExistence type="predicted"/>
<keyword evidence="1" id="KW-0472">Membrane</keyword>
<gene>
    <name evidence="2" type="ORF">NT2_06_02800</name>
</gene>
<keyword evidence="1" id="KW-1133">Transmembrane helix</keyword>
<feature type="transmembrane region" description="Helical" evidence="1">
    <location>
        <begin position="6"/>
        <end position="24"/>
    </location>
</feature>
<name>U2YMB0_9SPHN</name>
<evidence type="ECO:0000313" key="2">
    <source>
        <dbReference type="EMBL" id="GAD49840.1"/>
    </source>
</evidence>
<dbReference type="eggNOG" id="ENOG5033FWB">
    <property type="taxonomic scope" value="Bacteria"/>
</dbReference>
<dbReference type="EMBL" id="BASZ01000006">
    <property type="protein sequence ID" value="GAD49840.1"/>
    <property type="molecule type" value="Genomic_DNA"/>
</dbReference>
<dbReference type="AlphaFoldDB" id="U2YMB0"/>
<feature type="transmembrane region" description="Helical" evidence="1">
    <location>
        <begin position="31"/>
        <end position="49"/>
    </location>
</feature>